<sequence>MNIDEAVTFFQEFLTAVYEQDVANLAEPDDQLEQRVARTESFMYSSPGTSMTSPFMRPRGLPAEELAEIAEKASTPVRRPLYLVVEYDVPGWGTCFAADVGGGKETNYIAYAYQYRAMEVDGEPKIVAQYGIDFYAEGLAWENIAGAVLEPTGDPVAVRALEEPRVPRDRDGYQRIVASVPQDGA</sequence>
<accession>A0ABQ4F0V4</accession>
<organism evidence="1 2">
    <name type="scientific">Plantactinospora mayteni</name>
    <dbReference type="NCBI Taxonomy" id="566021"/>
    <lineage>
        <taxon>Bacteria</taxon>
        <taxon>Bacillati</taxon>
        <taxon>Actinomycetota</taxon>
        <taxon>Actinomycetes</taxon>
        <taxon>Micromonosporales</taxon>
        <taxon>Micromonosporaceae</taxon>
        <taxon>Plantactinospora</taxon>
    </lineage>
</organism>
<gene>
    <name evidence="1" type="ORF">Pma05_71190</name>
</gene>
<dbReference type="RefSeq" id="WP_203861852.1">
    <property type="nucleotide sequence ID" value="NZ_BAAAZQ010000026.1"/>
</dbReference>
<comment type="caution">
    <text evidence="1">The sequence shown here is derived from an EMBL/GenBank/DDBJ whole genome shotgun (WGS) entry which is preliminary data.</text>
</comment>
<dbReference type="EMBL" id="BONX01000054">
    <property type="protein sequence ID" value="GIH00547.1"/>
    <property type="molecule type" value="Genomic_DNA"/>
</dbReference>
<keyword evidence="2" id="KW-1185">Reference proteome</keyword>
<evidence type="ECO:0000313" key="2">
    <source>
        <dbReference type="Proteomes" id="UP000621500"/>
    </source>
</evidence>
<dbReference type="Proteomes" id="UP000621500">
    <property type="component" value="Unassembled WGS sequence"/>
</dbReference>
<protein>
    <submittedName>
        <fullName evidence="1">Uncharacterized protein</fullName>
    </submittedName>
</protein>
<proteinExistence type="predicted"/>
<name>A0ABQ4F0V4_9ACTN</name>
<evidence type="ECO:0000313" key="1">
    <source>
        <dbReference type="EMBL" id="GIH00547.1"/>
    </source>
</evidence>
<reference evidence="1 2" key="1">
    <citation type="submission" date="2021-01" db="EMBL/GenBank/DDBJ databases">
        <title>Whole genome shotgun sequence of Plantactinospora mayteni NBRC 109088.</title>
        <authorList>
            <person name="Komaki H."/>
            <person name="Tamura T."/>
        </authorList>
    </citation>
    <scope>NUCLEOTIDE SEQUENCE [LARGE SCALE GENOMIC DNA]</scope>
    <source>
        <strain evidence="1 2">NBRC 109088</strain>
    </source>
</reference>